<proteinExistence type="predicted"/>
<dbReference type="EMBL" id="AEJF01000200">
    <property type="protein sequence ID" value="KLU21832.1"/>
    <property type="molecule type" value="Genomic_DNA"/>
</dbReference>
<gene>
    <name evidence="1" type="ORF">EOS_33900</name>
</gene>
<dbReference type="InterPro" id="IPR000415">
    <property type="entry name" value="Nitroreductase-like"/>
</dbReference>
<dbReference type="InterPro" id="IPR006311">
    <property type="entry name" value="TAT_signal"/>
</dbReference>
<dbReference type="PATRIC" id="fig|908627.4.peg.7584"/>
<name>A0A0J1CM81_9BURK</name>
<dbReference type="AlphaFoldDB" id="A0A0J1CM81"/>
<evidence type="ECO:0008006" key="3">
    <source>
        <dbReference type="Google" id="ProtNLM"/>
    </source>
</evidence>
<dbReference type="RefSeq" id="WP_047896583.1">
    <property type="nucleotide sequence ID" value="NZ_AEJF01000200.1"/>
</dbReference>
<dbReference type="GO" id="GO:0016491">
    <property type="term" value="F:oxidoreductase activity"/>
    <property type="evidence" value="ECO:0007669"/>
    <property type="project" value="InterPro"/>
</dbReference>
<protein>
    <recommendedName>
        <fullName evidence="3">Tat pathway signal protein</fullName>
    </recommendedName>
</protein>
<accession>A0A0J1CM81</accession>
<keyword evidence="2" id="KW-1185">Reference proteome</keyword>
<evidence type="ECO:0000313" key="2">
    <source>
        <dbReference type="Proteomes" id="UP000035963"/>
    </source>
</evidence>
<sequence length="377" mass="40507">MTTSSFSRRSFLAGGLAALVDLSAFGQPSGLPGTASLSPLPNVGGEGPWDYWESGQGTGVVRIAAAAILSASPYDTQPWLFRLGSTRIEVLADKDRAVGELDPFQRELYMGLGCAIENACVAAPAQGINPVVRLLPELSAGDDNLAAVIELEPARQAKHPYHDAIARRHTNRLPYDTGRKVDQATLDALAGLTSSSDTKVLFLESASPGGAIFTDLMMQATQRIIDTPGLRESRWTGVRAAAANPSPLSAEVLQQADANWLKATRTVACATASAFGLIMVRGTRQDHRLHIEAGRLWQRIHLDGTNRSLAMQPMNHFIEVIDYETRTQGTSPVSSSIRAALPQNWNGWEPIFGFRLGYAGATAPRSPRRPLSSIVVA</sequence>
<dbReference type="SUPFAM" id="SSF55469">
    <property type="entry name" value="FMN-dependent nitroreductase-like"/>
    <property type="match status" value="1"/>
</dbReference>
<reference evidence="1 2" key="1">
    <citation type="journal article" date="2015" name="Genome Announc.">
        <title>Draft Genome Sequence of Burkholderia sp. Strain PML1(12), an Ectomycorrhizosphere-Inhabiting Bacterium with Effective Mineral-Weathering Ability.</title>
        <authorList>
            <person name="Uroz S."/>
            <person name="Oger P."/>
        </authorList>
    </citation>
    <scope>NUCLEOTIDE SEQUENCE [LARGE SCALE GENOMIC DNA]</scope>
    <source>
        <strain evidence="2">PML1(12)</strain>
    </source>
</reference>
<dbReference type="OrthoDB" id="272552at2"/>
<comment type="caution">
    <text evidence="1">The sequence shown here is derived from an EMBL/GenBank/DDBJ whole genome shotgun (WGS) entry which is preliminary data.</text>
</comment>
<dbReference type="PROSITE" id="PS51318">
    <property type="entry name" value="TAT"/>
    <property type="match status" value="1"/>
</dbReference>
<organism evidence="1 2">
    <name type="scientific">Caballeronia mineralivorans PML1(12)</name>
    <dbReference type="NCBI Taxonomy" id="908627"/>
    <lineage>
        <taxon>Bacteria</taxon>
        <taxon>Pseudomonadati</taxon>
        <taxon>Pseudomonadota</taxon>
        <taxon>Betaproteobacteria</taxon>
        <taxon>Burkholderiales</taxon>
        <taxon>Burkholderiaceae</taxon>
        <taxon>Caballeronia</taxon>
    </lineage>
</organism>
<evidence type="ECO:0000313" key="1">
    <source>
        <dbReference type="EMBL" id="KLU21832.1"/>
    </source>
</evidence>
<dbReference type="Gene3D" id="3.40.109.10">
    <property type="entry name" value="NADH Oxidase"/>
    <property type="match status" value="1"/>
</dbReference>
<dbReference type="Proteomes" id="UP000035963">
    <property type="component" value="Unassembled WGS sequence"/>
</dbReference>